<dbReference type="GO" id="GO:0005737">
    <property type="term" value="C:cytoplasm"/>
    <property type="evidence" value="ECO:0007669"/>
    <property type="project" value="TreeGrafter"/>
</dbReference>
<evidence type="ECO:0000313" key="2">
    <source>
        <dbReference type="Proteomes" id="UP000471166"/>
    </source>
</evidence>
<dbReference type="Proteomes" id="UP000471166">
    <property type="component" value="Unassembled WGS sequence"/>
</dbReference>
<gene>
    <name evidence="1" type="ORF">GV791_08195</name>
</gene>
<dbReference type="Gene3D" id="3.40.50.1240">
    <property type="entry name" value="Phosphoglycerate mutase-like"/>
    <property type="match status" value="1"/>
</dbReference>
<sequence length="232" mass="25604">MHEALAYPLPRPTELAGVWAVRHGQSTVNAAAGGPDADSRNRVPDWTIELSPLGEQQAAALGKWWSGLGGDRPGLVLCSPYLRTRKTWAAMEQAARGSGAEPVVVVDERLRDREMGALELWSPARIRRDAPEEAERRKRLGDWFYRPPGGESLADVTLRVRDLINDIERPAARTQVLIVAHDATIAALRRIFSGPGSELPEELPPVPNASVSQWVQDRGRLKLVRWGESVFA</sequence>
<dbReference type="Pfam" id="PF00300">
    <property type="entry name" value="His_Phos_1"/>
    <property type="match status" value="1"/>
</dbReference>
<name>A0A6P1CIU4_9NOCA</name>
<proteinExistence type="predicted"/>
<dbReference type="CDD" id="cd07067">
    <property type="entry name" value="HP_PGM_like"/>
    <property type="match status" value="1"/>
</dbReference>
<dbReference type="InterPro" id="IPR013078">
    <property type="entry name" value="His_Pase_superF_clade-1"/>
</dbReference>
<accession>A0A6P1CIU4</accession>
<protein>
    <submittedName>
        <fullName evidence="1">Histidine phosphatase family protein</fullName>
    </submittedName>
</protein>
<reference evidence="1 2" key="1">
    <citation type="submission" date="2020-01" db="EMBL/GenBank/DDBJ databases">
        <title>Genetics and antimicrobial susceptibilities of Nocardia species isolated from the soil; a comparison with species isolated from humans.</title>
        <authorList>
            <person name="Carrasco G."/>
            <person name="Monzon S."/>
            <person name="Sansegundo M."/>
            <person name="Garcia E."/>
            <person name="Garrido N."/>
            <person name="Medina M.J."/>
            <person name="Villalon P."/>
            <person name="Ramirez-Arocha A.C."/>
            <person name="Jimenez P."/>
            <person name="Cuesta I."/>
            <person name="Valdezate S."/>
        </authorList>
    </citation>
    <scope>NUCLEOTIDE SEQUENCE [LARGE SCALE GENOMIC DNA]</scope>
    <source>
        <strain evidence="1 2">CNM20110626</strain>
    </source>
</reference>
<dbReference type="InterPro" id="IPR029033">
    <property type="entry name" value="His_PPase_superfam"/>
</dbReference>
<dbReference type="RefSeq" id="WP_163843218.1">
    <property type="nucleotide sequence ID" value="NZ_JAAGVB010000009.1"/>
</dbReference>
<dbReference type="PANTHER" id="PTHR48100">
    <property type="entry name" value="BROAD-SPECIFICITY PHOSPHATASE YOR283W-RELATED"/>
    <property type="match status" value="1"/>
</dbReference>
<evidence type="ECO:0000313" key="1">
    <source>
        <dbReference type="EMBL" id="NEW32539.1"/>
    </source>
</evidence>
<dbReference type="InterPro" id="IPR050275">
    <property type="entry name" value="PGM_Phosphatase"/>
</dbReference>
<comment type="caution">
    <text evidence="1">The sequence shown here is derived from an EMBL/GenBank/DDBJ whole genome shotgun (WGS) entry which is preliminary data.</text>
</comment>
<organism evidence="1 2">
    <name type="scientific">Nocardia cyriacigeorgica</name>
    <dbReference type="NCBI Taxonomy" id="135487"/>
    <lineage>
        <taxon>Bacteria</taxon>
        <taxon>Bacillati</taxon>
        <taxon>Actinomycetota</taxon>
        <taxon>Actinomycetes</taxon>
        <taxon>Mycobacteriales</taxon>
        <taxon>Nocardiaceae</taxon>
        <taxon>Nocardia</taxon>
    </lineage>
</organism>
<dbReference type="SUPFAM" id="SSF53254">
    <property type="entry name" value="Phosphoglycerate mutase-like"/>
    <property type="match status" value="1"/>
</dbReference>
<dbReference type="AlphaFoldDB" id="A0A6P1CIU4"/>
<dbReference type="SMART" id="SM00855">
    <property type="entry name" value="PGAM"/>
    <property type="match status" value="1"/>
</dbReference>
<dbReference type="GO" id="GO:0016791">
    <property type="term" value="F:phosphatase activity"/>
    <property type="evidence" value="ECO:0007669"/>
    <property type="project" value="TreeGrafter"/>
</dbReference>
<dbReference type="PANTHER" id="PTHR48100:SF1">
    <property type="entry name" value="HISTIDINE PHOSPHATASE FAMILY PROTEIN-RELATED"/>
    <property type="match status" value="1"/>
</dbReference>
<dbReference type="EMBL" id="JAAGVB010000009">
    <property type="protein sequence ID" value="NEW32539.1"/>
    <property type="molecule type" value="Genomic_DNA"/>
</dbReference>